<evidence type="ECO:0000256" key="1">
    <source>
        <dbReference type="ARBA" id="ARBA00001947"/>
    </source>
</evidence>
<reference evidence="8 9" key="1">
    <citation type="journal article" date="2004" name="Science">
        <title>The genome of the diatom Thalassiosira pseudonana: ecology, evolution, and metabolism.</title>
        <authorList>
            <person name="Armbrust E.V."/>
            <person name="Berges J.A."/>
            <person name="Bowler C."/>
            <person name="Green B.R."/>
            <person name="Martinez D."/>
            <person name="Putnam N.H."/>
            <person name="Zhou S."/>
            <person name="Allen A.E."/>
            <person name="Apt K.E."/>
            <person name="Bechner M."/>
            <person name="Brzezinski M.A."/>
            <person name="Chaal B.K."/>
            <person name="Chiovitti A."/>
            <person name="Davis A.K."/>
            <person name="Demarest M.S."/>
            <person name="Detter J.C."/>
            <person name="Glavina T."/>
            <person name="Goodstein D."/>
            <person name="Hadi M.Z."/>
            <person name="Hellsten U."/>
            <person name="Hildebrand M."/>
            <person name="Jenkins B.D."/>
            <person name="Jurka J."/>
            <person name="Kapitonov V.V."/>
            <person name="Kroger N."/>
            <person name="Lau W.W."/>
            <person name="Lane T.W."/>
            <person name="Larimer F.W."/>
            <person name="Lippmeier J.C."/>
            <person name="Lucas S."/>
            <person name="Medina M."/>
            <person name="Montsant A."/>
            <person name="Obornik M."/>
            <person name="Parker M.S."/>
            <person name="Palenik B."/>
            <person name="Pazour G.J."/>
            <person name="Richardson P.M."/>
            <person name="Rynearson T.A."/>
            <person name="Saito M.A."/>
            <person name="Schwartz D.C."/>
            <person name="Thamatrakoln K."/>
            <person name="Valentin K."/>
            <person name="Vardi A."/>
            <person name="Wilkerson F.P."/>
            <person name="Rokhsar D.S."/>
        </authorList>
    </citation>
    <scope>NUCLEOTIDE SEQUENCE [LARGE SCALE GENOMIC DNA]</scope>
    <source>
        <strain evidence="8 9">CCMP1335</strain>
    </source>
</reference>
<evidence type="ECO:0000256" key="7">
    <source>
        <dbReference type="ARBA" id="ARBA00023049"/>
    </source>
</evidence>
<dbReference type="GO" id="GO:0046872">
    <property type="term" value="F:metal ion binding"/>
    <property type="evidence" value="ECO:0007669"/>
    <property type="project" value="UniProtKB-KW"/>
</dbReference>
<keyword evidence="5" id="KW-0378">Hydrolase</keyword>
<gene>
    <name evidence="8" type="ORF">THAPSDRAFT_262923</name>
</gene>
<dbReference type="GO" id="GO:0007155">
    <property type="term" value="P:cell adhesion"/>
    <property type="evidence" value="ECO:0007669"/>
    <property type="project" value="InterPro"/>
</dbReference>
<evidence type="ECO:0008006" key="10">
    <source>
        <dbReference type="Google" id="ProtNLM"/>
    </source>
</evidence>
<comment type="cofactor">
    <cofactor evidence="1">
        <name>Zn(2+)</name>
        <dbReference type="ChEBI" id="CHEBI:29105"/>
    </cofactor>
</comment>
<accession>B8C656</accession>
<keyword evidence="9" id="KW-1185">Reference proteome</keyword>
<dbReference type="GO" id="GO:0016020">
    <property type="term" value="C:membrane"/>
    <property type="evidence" value="ECO:0007669"/>
    <property type="project" value="InterPro"/>
</dbReference>
<dbReference type="KEGG" id="tps:THAPSDRAFT_262923"/>
<comment type="similarity">
    <text evidence="2">Belongs to the peptidase M8 family.</text>
</comment>
<dbReference type="PANTHER" id="PTHR10942">
    <property type="entry name" value="LEISHMANOLYSIN-LIKE PEPTIDASE"/>
    <property type="match status" value="1"/>
</dbReference>
<keyword evidence="7" id="KW-0482">Metalloprotease</keyword>
<evidence type="ECO:0000256" key="5">
    <source>
        <dbReference type="ARBA" id="ARBA00022801"/>
    </source>
</evidence>
<evidence type="ECO:0000313" key="8">
    <source>
        <dbReference type="EMBL" id="EED91623.1"/>
    </source>
</evidence>
<dbReference type="GeneID" id="7442401"/>
<dbReference type="PaxDb" id="35128-Thaps262923"/>
<evidence type="ECO:0000256" key="6">
    <source>
        <dbReference type="ARBA" id="ARBA00022833"/>
    </source>
</evidence>
<dbReference type="InParanoid" id="B8C656"/>
<dbReference type="GO" id="GO:0006508">
    <property type="term" value="P:proteolysis"/>
    <property type="evidence" value="ECO:0007669"/>
    <property type="project" value="UniProtKB-KW"/>
</dbReference>
<dbReference type="Pfam" id="PF01457">
    <property type="entry name" value="Peptidase_M8"/>
    <property type="match status" value="1"/>
</dbReference>
<reference evidence="8 9" key="2">
    <citation type="journal article" date="2008" name="Nature">
        <title>The Phaeodactylum genome reveals the evolutionary history of diatom genomes.</title>
        <authorList>
            <person name="Bowler C."/>
            <person name="Allen A.E."/>
            <person name="Badger J.H."/>
            <person name="Grimwood J."/>
            <person name="Jabbari K."/>
            <person name="Kuo A."/>
            <person name="Maheswari U."/>
            <person name="Martens C."/>
            <person name="Maumus F."/>
            <person name="Otillar R.P."/>
            <person name="Rayko E."/>
            <person name="Salamov A."/>
            <person name="Vandepoele K."/>
            <person name="Beszteri B."/>
            <person name="Gruber A."/>
            <person name="Heijde M."/>
            <person name="Katinka M."/>
            <person name="Mock T."/>
            <person name="Valentin K."/>
            <person name="Verret F."/>
            <person name="Berges J.A."/>
            <person name="Brownlee C."/>
            <person name="Cadoret J.P."/>
            <person name="Chiovitti A."/>
            <person name="Choi C.J."/>
            <person name="Coesel S."/>
            <person name="De Martino A."/>
            <person name="Detter J.C."/>
            <person name="Durkin C."/>
            <person name="Falciatore A."/>
            <person name="Fournet J."/>
            <person name="Haruta M."/>
            <person name="Huysman M.J."/>
            <person name="Jenkins B.D."/>
            <person name="Jiroutova K."/>
            <person name="Jorgensen R.E."/>
            <person name="Joubert Y."/>
            <person name="Kaplan A."/>
            <person name="Kroger N."/>
            <person name="Kroth P.G."/>
            <person name="La Roche J."/>
            <person name="Lindquist E."/>
            <person name="Lommer M."/>
            <person name="Martin-Jezequel V."/>
            <person name="Lopez P.J."/>
            <person name="Lucas S."/>
            <person name="Mangogna M."/>
            <person name="McGinnis K."/>
            <person name="Medlin L.K."/>
            <person name="Montsant A."/>
            <person name="Oudot-Le Secq M.P."/>
            <person name="Napoli C."/>
            <person name="Obornik M."/>
            <person name="Parker M.S."/>
            <person name="Petit J.L."/>
            <person name="Porcel B.M."/>
            <person name="Poulsen N."/>
            <person name="Robison M."/>
            <person name="Rychlewski L."/>
            <person name="Rynearson T.A."/>
            <person name="Schmutz J."/>
            <person name="Shapiro H."/>
            <person name="Siaut M."/>
            <person name="Stanley M."/>
            <person name="Sussman M.R."/>
            <person name="Taylor A.R."/>
            <person name="Vardi A."/>
            <person name="von Dassow P."/>
            <person name="Vyverman W."/>
            <person name="Willis A."/>
            <person name="Wyrwicz L.S."/>
            <person name="Rokhsar D.S."/>
            <person name="Weissenbach J."/>
            <person name="Armbrust E.V."/>
            <person name="Green B.R."/>
            <person name="Van de Peer Y."/>
            <person name="Grigoriev I.V."/>
        </authorList>
    </citation>
    <scope>NUCLEOTIDE SEQUENCE [LARGE SCALE GENOMIC DNA]</scope>
    <source>
        <strain evidence="8 9">CCMP1335</strain>
    </source>
</reference>
<name>B8C656_THAPS</name>
<keyword evidence="4" id="KW-0479">Metal-binding</keyword>
<dbReference type="Gene3D" id="3.90.132.10">
    <property type="entry name" value="Leishmanolysin , domain 2"/>
    <property type="match status" value="1"/>
</dbReference>
<organism evidence="8 9">
    <name type="scientific">Thalassiosira pseudonana</name>
    <name type="common">Marine diatom</name>
    <name type="synonym">Cyclotella nana</name>
    <dbReference type="NCBI Taxonomy" id="35128"/>
    <lineage>
        <taxon>Eukaryota</taxon>
        <taxon>Sar</taxon>
        <taxon>Stramenopiles</taxon>
        <taxon>Ochrophyta</taxon>
        <taxon>Bacillariophyta</taxon>
        <taxon>Coscinodiscophyceae</taxon>
        <taxon>Thalassiosirophycidae</taxon>
        <taxon>Thalassiosirales</taxon>
        <taxon>Thalassiosiraceae</taxon>
        <taxon>Thalassiosira</taxon>
    </lineage>
</organism>
<dbReference type="InterPro" id="IPR001577">
    <property type="entry name" value="Peptidase_M8"/>
</dbReference>
<evidence type="ECO:0000313" key="9">
    <source>
        <dbReference type="Proteomes" id="UP000001449"/>
    </source>
</evidence>
<dbReference type="SUPFAM" id="SSF55486">
    <property type="entry name" value="Metalloproteases ('zincins'), catalytic domain"/>
    <property type="match status" value="1"/>
</dbReference>
<sequence length="287" mass="32110">YFQIVSSTVKQVVRNHFDCQRLAGARLERTSASSCFGDLLDSRYHFDENLSSTGATADMAFALTPLTLALFEDSSWYKADYSTATVPLFGRGSGCGFVEEECINQFKTIPGYNRGFFCRDVVQGELEFDRQPSGCDYTHNHKADCEMLISRDSLDDKSESRCPMRTENIVSCFDKSHSPSLDGEVFSHSSRCFETDNSNSVCLQSYCNAIDSKIEIVVHEKVYQCDYEGHMIKLQGYTIRCPRLALVCPHLVCPANCSGKGVCDYCLEVPECVCDNPFDETPGCWSS</sequence>
<dbReference type="OMA" id="PMRTENI"/>
<keyword evidence="6" id="KW-0862">Zinc</keyword>
<dbReference type="GO" id="GO:0005737">
    <property type="term" value="C:cytoplasm"/>
    <property type="evidence" value="ECO:0000318"/>
    <property type="project" value="GO_Central"/>
</dbReference>
<dbReference type="HOGENOM" id="CLU_971812_0_0_1"/>
<dbReference type="Proteomes" id="UP000001449">
    <property type="component" value="Chromosome 6"/>
</dbReference>
<evidence type="ECO:0000256" key="3">
    <source>
        <dbReference type="ARBA" id="ARBA00022670"/>
    </source>
</evidence>
<evidence type="ECO:0000256" key="2">
    <source>
        <dbReference type="ARBA" id="ARBA00005860"/>
    </source>
</evidence>
<dbReference type="GO" id="GO:0004222">
    <property type="term" value="F:metalloendopeptidase activity"/>
    <property type="evidence" value="ECO:0007669"/>
    <property type="project" value="InterPro"/>
</dbReference>
<keyword evidence="3" id="KW-0645">Protease</keyword>
<dbReference type="eggNOG" id="KOG2556">
    <property type="taxonomic scope" value="Eukaryota"/>
</dbReference>
<protein>
    <recommendedName>
        <fullName evidence="10">Leishmanolysin-like peptidase</fullName>
    </recommendedName>
</protein>
<dbReference type="AlphaFoldDB" id="B8C656"/>
<feature type="non-terminal residue" evidence="8">
    <location>
        <position position="287"/>
    </location>
</feature>
<evidence type="ECO:0000256" key="4">
    <source>
        <dbReference type="ARBA" id="ARBA00022723"/>
    </source>
</evidence>
<dbReference type="PANTHER" id="PTHR10942:SF0">
    <property type="entry name" value="LEISHMANOLYSIN-LIKE PEPTIDASE"/>
    <property type="match status" value="1"/>
</dbReference>
<dbReference type="PRINTS" id="PR00782">
    <property type="entry name" value="LSHMANOLYSIN"/>
</dbReference>
<proteinExistence type="inferred from homology"/>
<dbReference type="GO" id="GO:0008233">
    <property type="term" value="F:peptidase activity"/>
    <property type="evidence" value="ECO:0000318"/>
    <property type="project" value="GO_Central"/>
</dbReference>
<dbReference type="EMBL" id="CM000643">
    <property type="protein sequence ID" value="EED91623.1"/>
    <property type="molecule type" value="Genomic_DNA"/>
</dbReference>
<feature type="non-terminal residue" evidence="8">
    <location>
        <position position="1"/>
    </location>
</feature>
<dbReference type="RefSeq" id="XP_002291516.1">
    <property type="nucleotide sequence ID" value="XM_002291480.1"/>
</dbReference>